<dbReference type="SFLD" id="SFLDG01101">
    <property type="entry name" value="Uncharacterised_Radical_SAM_Su"/>
    <property type="match status" value="1"/>
</dbReference>
<evidence type="ECO:0000256" key="5">
    <source>
        <dbReference type="ARBA" id="ARBA00023004"/>
    </source>
</evidence>
<dbReference type="EMBL" id="JAAMOZ010000002">
    <property type="protein sequence ID" value="NIH58198.1"/>
    <property type="molecule type" value="Genomic_DNA"/>
</dbReference>
<feature type="domain" description="Radical SAM core" evidence="7">
    <location>
        <begin position="69"/>
        <end position="280"/>
    </location>
</feature>
<keyword evidence="2" id="KW-0004">4Fe-4S</keyword>
<dbReference type="GO" id="GO:0043365">
    <property type="term" value="F:[formate-C-acetyltransferase]-activating enzyme activity"/>
    <property type="evidence" value="ECO:0007669"/>
    <property type="project" value="UniProtKB-EC"/>
</dbReference>
<name>A0ABX0SII4_9ACTN</name>
<comment type="caution">
    <text evidence="8">The sequence shown here is derived from an EMBL/GenBank/DDBJ whole genome shotgun (WGS) entry which is preliminary data.</text>
</comment>
<keyword evidence="4" id="KW-0479">Metal-binding</keyword>
<dbReference type="Pfam" id="PF04055">
    <property type="entry name" value="Radical_SAM"/>
    <property type="match status" value="1"/>
</dbReference>
<dbReference type="PANTHER" id="PTHR30352:SF5">
    <property type="entry name" value="PYRUVATE FORMATE-LYASE 1-ACTIVATING ENZYME"/>
    <property type="match status" value="1"/>
</dbReference>
<comment type="cofactor">
    <cofactor evidence="1">
        <name>[4Fe-4S] cluster</name>
        <dbReference type="ChEBI" id="CHEBI:49883"/>
    </cofactor>
</comment>
<dbReference type="InterPro" id="IPR007197">
    <property type="entry name" value="rSAM"/>
</dbReference>
<keyword evidence="6" id="KW-0411">Iron-sulfur</keyword>
<proteinExistence type="predicted"/>
<dbReference type="InterPro" id="IPR016431">
    <property type="entry name" value="Pyrv-formate_lyase-activ_prd"/>
</dbReference>
<dbReference type="Proteomes" id="UP000749311">
    <property type="component" value="Unassembled WGS sequence"/>
</dbReference>
<keyword evidence="8" id="KW-0670">Pyruvate</keyword>
<evidence type="ECO:0000256" key="6">
    <source>
        <dbReference type="ARBA" id="ARBA00023014"/>
    </source>
</evidence>
<dbReference type="InterPro" id="IPR034457">
    <property type="entry name" value="Organic_radical-activating"/>
</dbReference>
<evidence type="ECO:0000256" key="1">
    <source>
        <dbReference type="ARBA" id="ARBA00001966"/>
    </source>
</evidence>
<evidence type="ECO:0000313" key="9">
    <source>
        <dbReference type="Proteomes" id="UP000749311"/>
    </source>
</evidence>
<dbReference type="InterPro" id="IPR013785">
    <property type="entry name" value="Aldolase_TIM"/>
</dbReference>
<evidence type="ECO:0000256" key="4">
    <source>
        <dbReference type="ARBA" id="ARBA00022723"/>
    </source>
</evidence>
<reference evidence="8 9" key="1">
    <citation type="submission" date="2020-02" db="EMBL/GenBank/DDBJ databases">
        <title>Sequencing the genomes of 1000 actinobacteria strains.</title>
        <authorList>
            <person name="Klenk H.-P."/>
        </authorList>
    </citation>
    <scope>NUCLEOTIDE SEQUENCE [LARGE SCALE GENOMIC DNA]</scope>
    <source>
        <strain evidence="8 9">DSM 19609</strain>
    </source>
</reference>
<dbReference type="CDD" id="cd01335">
    <property type="entry name" value="Radical_SAM"/>
    <property type="match status" value="1"/>
</dbReference>
<keyword evidence="5" id="KW-0408">Iron</keyword>
<dbReference type="PIRSF" id="PIRSF004869">
    <property type="entry name" value="PflX_prd"/>
    <property type="match status" value="1"/>
</dbReference>
<accession>A0ABX0SII4</accession>
<protein>
    <submittedName>
        <fullName evidence="8">Pyruvate formate lyase activating enzyme</fullName>
        <ecNumber evidence="8">1.97.1.4</ecNumber>
    </submittedName>
</protein>
<keyword evidence="8" id="KW-0456">Lyase</keyword>
<organism evidence="8 9">
    <name type="scientific">Brooklawnia cerclae</name>
    <dbReference type="NCBI Taxonomy" id="349934"/>
    <lineage>
        <taxon>Bacteria</taxon>
        <taxon>Bacillati</taxon>
        <taxon>Actinomycetota</taxon>
        <taxon>Actinomycetes</taxon>
        <taxon>Propionibacteriales</taxon>
        <taxon>Propionibacteriaceae</taxon>
        <taxon>Brooklawnia</taxon>
    </lineage>
</organism>
<dbReference type="InterPro" id="IPR058240">
    <property type="entry name" value="rSAM_sf"/>
</dbReference>
<keyword evidence="3" id="KW-0949">S-adenosyl-L-methionine</keyword>
<dbReference type="SFLD" id="SFLDS00029">
    <property type="entry name" value="Radical_SAM"/>
    <property type="match status" value="1"/>
</dbReference>
<dbReference type="PANTHER" id="PTHR30352">
    <property type="entry name" value="PYRUVATE FORMATE-LYASE-ACTIVATING ENZYME"/>
    <property type="match status" value="1"/>
</dbReference>
<sequence>MNRPARYWRSLDDEGRVQCTLCPRACRLRPGQRGYCFVRANQDGRLVLTTYGLSSGFCIDPIEKKPLNHFLPGSAVLSFGTAGCNLGCKYCQNWDISTSREMERLSDAASPGEVARAAESSGCAGVAYTYNDPIVFAEYAIDTALACRERGLANIAVTAGYVCPEGRRDLFSVMDAVNVDLKGFSNDFYRTVTGAELQPVLDTIMWLVHEADAWVELTTLLIPGTNDASSDIRAMCRWIVGELGPDVPLHFTAFHPAHRMLDVPATPSRTLARARLIGYEAGLHYVYTGNVHDPAGQTTHCPTCSTPVVARDRYTIDAYLLDEHGCCPVCGTRIAGRFGERAGDFGSHRIPIRLSSHRDVGSVQ</sequence>
<dbReference type="NCBIfam" id="TIGR04337">
    <property type="entry name" value="AmmeMemoSam_rS"/>
    <property type="match status" value="1"/>
</dbReference>
<keyword evidence="9" id="KW-1185">Reference proteome</keyword>
<dbReference type="PROSITE" id="PS51918">
    <property type="entry name" value="RADICAL_SAM"/>
    <property type="match status" value="1"/>
</dbReference>
<dbReference type="GO" id="GO:0016829">
    <property type="term" value="F:lyase activity"/>
    <property type="evidence" value="ECO:0007669"/>
    <property type="project" value="UniProtKB-KW"/>
</dbReference>
<evidence type="ECO:0000256" key="3">
    <source>
        <dbReference type="ARBA" id="ARBA00022691"/>
    </source>
</evidence>
<dbReference type="EC" id="1.97.1.4" evidence="8"/>
<keyword evidence="8" id="KW-0560">Oxidoreductase</keyword>
<dbReference type="RefSeq" id="WP_167170090.1">
    <property type="nucleotide sequence ID" value="NZ_BAAAOO010000009.1"/>
</dbReference>
<evidence type="ECO:0000256" key="2">
    <source>
        <dbReference type="ARBA" id="ARBA00022485"/>
    </source>
</evidence>
<dbReference type="Gene3D" id="3.20.20.70">
    <property type="entry name" value="Aldolase class I"/>
    <property type="match status" value="1"/>
</dbReference>
<evidence type="ECO:0000313" key="8">
    <source>
        <dbReference type="EMBL" id="NIH58198.1"/>
    </source>
</evidence>
<evidence type="ECO:0000259" key="7">
    <source>
        <dbReference type="PROSITE" id="PS51918"/>
    </source>
</evidence>
<dbReference type="SUPFAM" id="SSF102114">
    <property type="entry name" value="Radical SAM enzymes"/>
    <property type="match status" value="1"/>
</dbReference>
<gene>
    <name evidence="8" type="ORF">FB473_002890</name>
</gene>
<dbReference type="InterPro" id="IPR027596">
    <property type="entry name" value="AmmeMemoSam_rS"/>
</dbReference>